<gene>
    <name evidence="2" type="ORF">B0H99_103184</name>
</gene>
<evidence type="ECO:0000259" key="1">
    <source>
        <dbReference type="Pfam" id="PF05076"/>
    </source>
</evidence>
<dbReference type="InterPro" id="IPR020941">
    <property type="entry name" value="SUFU-like_domain"/>
</dbReference>
<dbReference type="Pfam" id="PF05076">
    <property type="entry name" value="SUFU"/>
    <property type="match status" value="1"/>
</dbReference>
<feature type="domain" description="Suppressor of fused-like" evidence="1">
    <location>
        <begin position="30"/>
        <end position="183"/>
    </location>
</feature>
<dbReference type="EMBL" id="PYAT01000003">
    <property type="protein sequence ID" value="PSL41050.1"/>
    <property type="molecule type" value="Genomic_DNA"/>
</dbReference>
<protein>
    <submittedName>
        <fullName evidence="2">Suppressor of fused protein SUFU</fullName>
    </submittedName>
</protein>
<evidence type="ECO:0000313" key="3">
    <source>
        <dbReference type="Proteomes" id="UP000242682"/>
    </source>
</evidence>
<keyword evidence="3" id="KW-1185">Reference proteome</keyword>
<accession>A0A2P8H4C7</accession>
<organism evidence="2 3">
    <name type="scientific">Planomicrobium soli</name>
    <dbReference type="NCBI Taxonomy" id="1176648"/>
    <lineage>
        <taxon>Bacteria</taxon>
        <taxon>Bacillati</taxon>
        <taxon>Bacillota</taxon>
        <taxon>Bacilli</taxon>
        <taxon>Bacillales</taxon>
        <taxon>Caryophanaceae</taxon>
        <taxon>Planomicrobium</taxon>
    </lineage>
</organism>
<dbReference type="OrthoDB" id="1249375at2"/>
<reference evidence="2 3" key="1">
    <citation type="submission" date="2018-03" db="EMBL/GenBank/DDBJ databases">
        <title>Genomic Encyclopedia of Type Strains, Phase III (KMG-III): the genomes of soil and plant-associated and newly described type strains.</title>
        <authorList>
            <person name="Whitman W."/>
        </authorList>
    </citation>
    <scope>NUCLEOTIDE SEQUENCE [LARGE SCALE GENOMIC DNA]</scope>
    <source>
        <strain evidence="2 3">CGMCC 1.12259</strain>
    </source>
</reference>
<sequence length="187" mass="21476">MKSIISFLEEHLGKLEAGWLSLEMDCQHDFQVNLFDDVPFEGATTYSTIGVSEYPLWDAKHTRFFQEAIIISKKEFGVENIPGILMQVADRLLASKHLMLRGNVIGPAGPLFESSKLEALYVTSPVYFNEEFYVFQQSSEKEVIMVWLVPITKNEAAYITEFGWEQFEELLEIVDPDLTDFHRDSIV</sequence>
<dbReference type="RefSeq" id="WP_106532561.1">
    <property type="nucleotide sequence ID" value="NZ_PYAT01000003.1"/>
</dbReference>
<evidence type="ECO:0000313" key="2">
    <source>
        <dbReference type="EMBL" id="PSL41050.1"/>
    </source>
</evidence>
<dbReference type="AlphaFoldDB" id="A0A2P8H4C7"/>
<name>A0A2P8H4C7_9BACL</name>
<proteinExistence type="predicted"/>
<comment type="caution">
    <text evidence="2">The sequence shown here is derived from an EMBL/GenBank/DDBJ whole genome shotgun (WGS) entry which is preliminary data.</text>
</comment>
<dbReference type="Proteomes" id="UP000242682">
    <property type="component" value="Unassembled WGS sequence"/>
</dbReference>